<feature type="domain" description="V-type proton ATPase subunit S1/VOA1 transmembrane" evidence="9">
    <location>
        <begin position="365"/>
        <end position="403"/>
    </location>
</feature>
<evidence type="ECO:0000256" key="3">
    <source>
        <dbReference type="ARBA" id="ARBA00022692"/>
    </source>
</evidence>
<keyword evidence="4 6" id="KW-1133">Transmembrane helix</keyword>
<accession>A0AAN7NX71</accession>
<dbReference type="InterPro" id="IPR046756">
    <property type="entry name" value="VAS1/VOA1_TM"/>
</dbReference>
<dbReference type="GO" id="GO:0033176">
    <property type="term" value="C:proton-transporting V-type ATPase complex"/>
    <property type="evidence" value="ECO:0007669"/>
    <property type="project" value="TreeGrafter"/>
</dbReference>
<evidence type="ECO:0000256" key="6">
    <source>
        <dbReference type="SAM" id="Phobius"/>
    </source>
</evidence>
<dbReference type="GO" id="GO:0001671">
    <property type="term" value="F:ATPase activator activity"/>
    <property type="evidence" value="ECO:0007669"/>
    <property type="project" value="TreeGrafter"/>
</dbReference>
<dbReference type="Proteomes" id="UP001353858">
    <property type="component" value="Unassembled WGS sequence"/>
</dbReference>
<dbReference type="Pfam" id="PF20520">
    <property type="entry name" value="Ac45-VOA1_TM"/>
    <property type="match status" value="1"/>
</dbReference>
<feature type="domain" description="V-type proton ATPase subunit S1 luminal" evidence="8">
    <location>
        <begin position="251"/>
        <end position="346"/>
    </location>
</feature>
<keyword evidence="7" id="KW-0732">Signal</keyword>
<proteinExistence type="inferred from homology"/>
<keyword evidence="11" id="KW-1185">Reference proteome</keyword>
<dbReference type="GO" id="GO:0030641">
    <property type="term" value="P:regulation of cellular pH"/>
    <property type="evidence" value="ECO:0007669"/>
    <property type="project" value="TreeGrafter"/>
</dbReference>
<keyword evidence="3 6" id="KW-0812">Transmembrane</keyword>
<keyword evidence="5 6" id="KW-0472">Membrane</keyword>
<dbReference type="EMBL" id="JARPUR010000008">
    <property type="protein sequence ID" value="KAK4872022.1"/>
    <property type="molecule type" value="Genomic_DNA"/>
</dbReference>
<feature type="chain" id="PRO_5043037429" description="V-type proton ATPase subunit S1" evidence="7">
    <location>
        <begin position="25"/>
        <end position="415"/>
    </location>
</feature>
<dbReference type="InterPro" id="IPR008388">
    <property type="entry name" value="Ac45_acc_su"/>
</dbReference>
<comment type="subcellular location">
    <subcellularLocation>
        <location evidence="1">Membrane</location>
        <topology evidence="1">Single-pass membrane protein</topology>
    </subcellularLocation>
</comment>
<dbReference type="Gene3D" id="2.40.160.110">
    <property type="match status" value="1"/>
</dbReference>
<evidence type="ECO:0008006" key="12">
    <source>
        <dbReference type="Google" id="ProtNLM"/>
    </source>
</evidence>
<dbReference type="PANTHER" id="PTHR12471">
    <property type="entry name" value="VACUOLAR ATP SYNTHASE SUBUNIT S1"/>
    <property type="match status" value="1"/>
</dbReference>
<dbReference type="PANTHER" id="PTHR12471:SF7">
    <property type="entry name" value="V-TYPE PROTON ATPASE SUBUNIT S1"/>
    <property type="match status" value="1"/>
</dbReference>
<feature type="transmembrane region" description="Helical" evidence="6">
    <location>
        <begin position="371"/>
        <end position="391"/>
    </location>
</feature>
<comment type="similarity">
    <text evidence="2">Belongs to the vacuolar ATPase subunit S1 family.</text>
</comment>
<organism evidence="10 11">
    <name type="scientific">Aquatica leii</name>
    <dbReference type="NCBI Taxonomy" id="1421715"/>
    <lineage>
        <taxon>Eukaryota</taxon>
        <taxon>Metazoa</taxon>
        <taxon>Ecdysozoa</taxon>
        <taxon>Arthropoda</taxon>
        <taxon>Hexapoda</taxon>
        <taxon>Insecta</taxon>
        <taxon>Pterygota</taxon>
        <taxon>Neoptera</taxon>
        <taxon>Endopterygota</taxon>
        <taxon>Coleoptera</taxon>
        <taxon>Polyphaga</taxon>
        <taxon>Elateriformia</taxon>
        <taxon>Elateroidea</taxon>
        <taxon>Lampyridae</taxon>
        <taxon>Luciolinae</taxon>
        <taxon>Aquatica</taxon>
    </lineage>
</organism>
<reference evidence="11" key="1">
    <citation type="submission" date="2023-01" db="EMBL/GenBank/DDBJ databases">
        <title>Key to firefly adult light organ development and bioluminescence: homeobox transcription factors regulate luciferase expression and transportation to peroxisome.</title>
        <authorList>
            <person name="Fu X."/>
        </authorList>
    </citation>
    <scope>NUCLEOTIDE SEQUENCE [LARGE SCALE GENOMIC DNA]</scope>
</reference>
<sequence>MSTHTFLLIFSLVYLISLVNFSSSECIPVYMWGNIQYNEPVSPLQVSDQEWFVDFLENHLDKKSPIVVFAEQSLSSEDFSLRNDKGDSIFSALLSTKDSATVNYWPCVKTPVDAVDKLKGRNIVTTSLSQFLGESIQVQSKDVLVIDLDDANDDESRIRMLERHDESIGKIYEKLGKEYKDVSMLFTGRQPSWITVDEVRLHRRIRDTSKAEPIPAQTHVNYVVYSNEDVLISAVDNAMLYNNGTQILLKNVTITTENKTENNLYINMPVDTVIIKWHFQIGSGYWSLKNITVSSSTASTDEADYYFRVKEVYAPHRFSYHCGNQTLFYPMNSDQNITLDYLQIQVYWDEDKQLGKFGDAFDCVGFMSTPIWSGLFVTFILVLIMTCGLTMMMDIKTMDRFDDPKGKTITIIASE</sequence>
<evidence type="ECO:0000313" key="11">
    <source>
        <dbReference type="Proteomes" id="UP001353858"/>
    </source>
</evidence>
<feature type="signal peptide" evidence="7">
    <location>
        <begin position="1"/>
        <end position="24"/>
    </location>
</feature>
<protein>
    <recommendedName>
        <fullName evidence="12">V-type proton ATPase subunit S1</fullName>
    </recommendedName>
</protein>
<evidence type="ECO:0000259" key="8">
    <source>
        <dbReference type="Pfam" id="PF05827"/>
    </source>
</evidence>
<dbReference type="Pfam" id="PF05827">
    <property type="entry name" value="VAS1_LD"/>
    <property type="match status" value="1"/>
</dbReference>
<gene>
    <name evidence="10" type="ORF">RN001_016146</name>
</gene>
<evidence type="ECO:0000256" key="2">
    <source>
        <dbReference type="ARBA" id="ARBA00009037"/>
    </source>
</evidence>
<evidence type="ECO:0000256" key="1">
    <source>
        <dbReference type="ARBA" id="ARBA00004167"/>
    </source>
</evidence>
<evidence type="ECO:0000256" key="7">
    <source>
        <dbReference type="SAM" id="SignalP"/>
    </source>
</evidence>
<dbReference type="InterPro" id="IPR046755">
    <property type="entry name" value="VAS1_LD"/>
</dbReference>
<evidence type="ECO:0000256" key="4">
    <source>
        <dbReference type="ARBA" id="ARBA00022989"/>
    </source>
</evidence>
<evidence type="ECO:0000256" key="5">
    <source>
        <dbReference type="ARBA" id="ARBA00023136"/>
    </source>
</evidence>
<evidence type="ECO:0000259" key="9">
    <source>
        <dbReference type="Pfam" id="PF20520"/>
    </source>
</evidence>
<comment type="caution">
    <text evidence="10">The sequence shown here is derived from an EMBL/GenBank/DDBJ whole genome shotgun (WGS) entry which is preliminary data.</text>
</comment>
<name>A0AAN7NX71_9COLE</name>
<evidence type="ECO:0000313" key="10">
    <source>
        <dbReference type="EMBL" id="KAK4872022.1"/>
    </source>
</evidence>
<dbReference type="AlphaFoldDB" id="A0AAN7NX71"/>